<proteinExistence type="inferred from homology"/>
<gene>
    <name evidence="8" type="ORF">BcellWH2_01741</name>
    <name evidence="10" type="ORF">DWX97_04040</name>
    <name evidence="9" type="ORF">F2Y86_12575</name>
</gene>
<dbReference type="EMBL" id="CP012801">
    <property type="protein sequence ID" value="ALJ58994.1"/>
    <property type="molecule type" value="Genomic_DNA"/>
</dbReference>
<evidence type="ECO:0000313" key="8">
    <source>
        <dbReference type="EMBL" id="ALJ58994.1"/>
    </source>
</evidence>
<dbReference type="Pfam" id="PF07980">
    <property type="entry name" value="SusD_RagB"/>
    <property type="match status" value="1"/>
</dbReference>
<evidence type="ECO:0000313" key="13">
    <source>
        <dbReference type="Proteomes" id="UP000325055"/>
    </source>
</evidence>
<dbReference type="AlphaFoldDB" id="A0A0P0FY05"/>
<dbReference type="InterPro" id="IPR033985">
    <property type="entry name" value="SusD-like_N"/>
</dbReference>
<reference evidence="10 12" key="2">
    <citation type="submission" date="2018-08" db="EMBL/GenBank/DDBJ databases">
        <title>A genome reference for cultivated species of the human gut microbiota.</title>
        <authorList>
            <person name="Zou Y."/>
            <person name="Xue W."/>
            <person name="Luo G."/>
        </authorList>
    </citation>
    <scope>NUCLEOTIDE SEQUENCE [LARGE SCALE GENOMIC DNA]</scope>
    <source>
        <strain evidence="10 12">AF22-3AC</strain>
    </source>
</reference>
<dbReference type="SUPFAM" id="SSF48452">
    <property type="entry name" value="TPR-like"/>
    <property type="match status" value="1"/>
</dbReference>
<dbReference type="GO" id="GO:0009279">
    <property type="term" value="C:cell outer membrane"/>
    <property type="evidence" value="ECO:0007669"/>
    <property type="project" value="UniProtKB-SubCell"/>
</dbReference>
<evidence type="ECO:0000313" key="12">
    <source>
        <dbReference type="Proteomes" id="UP000283341"/>
    </source>
</evidence>
<evidence type="ECO:0000256" key="5">
    <source>
        <dbReference type="ARBA" id="ARBA00023237"/>
    </source>
</evidence>
<evidence type="ECO:0000256" key="4">
    <source>
        <dbReference type="ARBA" id="ARBA00023136"/>
    </source>
</evidence>
<keyword evidence="5" id="KW-0998">Cell outer membrane</keyword>
<feature type="domain" description="RagB/SusD" evidence="6">
    <location>
        <begin position="354"/>
        <end position="551"/>
    </location>
</feature>
<feature type="domain" description="SusD-like N-terminal" evidence="7">
    <location>
        <begin position="90"/>
        <end position="221"/>
    </location>
</feature>
<dbReference type="InterPro" id="IPR012944">
    <property type="entry name" value="SusD_RagB_dom"/>
</dbReference>
<evidence type="ECO:0000259" key="7">
    <source>
        <dbReference type="Pfam" id="PF14322"/>
    </source>
</evidence>
<dbReference type="Gene3D" id="1.25.40.390">
    <property type="match status" value="1"/>
</dbReference>
<evidence type="ECO:0000256" key="3">
    <source>
        <dbReference type="ARBA" id="ARBA00022729"/>
    </source>
</evidence>
<dbReference type="Proteomes" id="UP000061809">
    <property type="component" value="Chromosome"/>
</dbReference>
<evidence type="ECO:0000259" key="6">
    <source>
        <dbReference type="Pfam" id="PF07980"/>
    </source>
</evidence>
<dbReference type="Proteomes" id="UP000283341">
    <property type="component" value="Unassembled WGS sequence"/>
</dbReference>
<keyword evidence="4" id="KW-0472">Membrane</keyword>
<evidence type="ECO:0000313" key="9">
    <source>
        <dbReference type="EMBL" id="KAA5408630.1"/>
    </source>
</evidence>
<dbReference type="PATRIC" id="fig|246787.4.peg.1791"/>
<evidence type="ECO:0000313" key="10">
    <source>
        <dbReference type="EMBL" id="RGS39110.1"/>
    </source>
</evidence>
<evidence type="ECO:0000256" key="1">
    <source>
        <dbReference type="ARBA" id="ARBA00004442"/>
    </source>
</evidence>
<dbReference type="EMBL" id="QRVJ01000002">
    <property type="protein sequence ID" value="RGS39110.1"/>
    <property type="molecule type" value="Genomic_DNA"/>
</dbReference>
<dbReference type="Pfam" id="PF14322">
    <property type="entry name" value="SusD-like_3"/>
    <property type="match status" value="1"/>
</dbReference>
<sequence>MKKIWIFSIVALFFMGCEGFLDTENLTKKDNSNFPKTSGDAETALTGIYALLREMTPGEDGQGFFLTAELLSDDRFGGGGPDDRRMHAVDRLKKVDENMFSDVWKQDYRAIYRSNMLLNSLDGISWESQETRNKIEGQAHFLRAYFYFDLCRLFGTVPLLTTSEPENVPRATAEELYAQIAFDLKTAIEKLPSVKYSAANNSELGRATKWAAEALLARAYLFYTGYYQQESMPLPDNSTLSRTDVITYLDDCINNSGHDLIGDFRNLWPYSNIYTKKDYKYAQDNDLNWIGEDGANVETVFAIRYSAKATWDNPWYNNEVCLYSSPREPANLDDIFPFGIGWGIGTVNSRLWESWPSKDIRREASILSVEKEMPDYGWGCDKQMNETGYWQKKYMAVNAYNEDGESVNYSRILYPEIDSDYQLNNTQDLVIIRFADVLLMAAELKRDAAPMNRVRARVGLDPVTYSDEALRDERHWELAFEGLRYYDLLRWGIAAEVLSQQNGVKVLDNMVETRMDMGDIAQRLQATKGLMPLPKTQIDLSAGILEQNPGWGNESNMN</sequence>
<dbReference type="PROSITE" id="PS51257">
    <property type="entry name" value="PROKAR_LIPOPROTEIN"/>
    <property type="match status" value="1"/>
</dbReference>
<dbReference type="InterPro" id="IPR011990">
    <property type="entry name" value="TPR-like_helical_dom_sf"/>
</dbReference>
<organism evidence="8 11">
    <name type="scientific">Bacteroides cellulosilyticus</name>
    <dbReference type="NCBI Taxonomy" id="246787"/>
    <lineage>
        <taxon>Bacteria</taxon>
        <taxon>Pseudomonadati</taxon>
        <taxon>Bacteroidota</taxon>
        <taxon>Bacteroidia</taxon>
        <taxon>Bacteroidales</taxon>
        <taxon>Bacteroidaceae</taxon>
        <taxon>Bacteroides</taxon>
    </lineage>
</organism>
<keyword evidence="3" id="KW-0732">Signal</keyword>
<reference evidence="8 11" key="1">
    <citation type="journal article" date="2015" name="Science">
        <title>Genetic determinants of in vivo fitness and diet responsiveness in multiple human gut Bacteroides.</title>
        <authorList>
            <person name="Wu M."/>
            <person name="McNulty N.P."/>
            <person name="Rodionov D.A."/>
            <person name="Khoroshkin M.S."/>
            <person name="Griffin N.W."/>
            <person name="Cheng J."/>
            <person name="Latreille P."/>
            <person name="Kerstetter R.A."/>
            <person name="Terrapon N."/>
            <person name="Henrissat B."/>
            <person name="Osterman A.L."/>
            <person name="Gordon J.I."/>
        </authorList>
    </citation>
    <scope>NUCLEOTIDE SEQUENCE [LARGE SCALE GENOMIC DNA]</scope>
    <source>
        <strain evidence="8 11">WH2</strain>
    </source>
</reference>
<reference evidence="9 13" key="3">
    <citation type="journal article" date="2019" name="Nat. Med.">
        <title>A library of human gut bacterial isolates paired with longitudinal multiomics data enables mechanistic microbiome research.</title>
        <authorList>
            <person name="Poyet M."/>
            <person name="Groussin M."/>
            <person name="Gibbons S.M."/>
            <person name="Avila-Pacheco J."/>
            <person name="Jiang X."/>
            <person name="Kearney S.M."/>
            <person name="Perrotta A.R."/>
            <person name="Berdy B."/>
            <person name="Zhao S."/>
            <person name="Lieberman T.D."/>
            <person name="Swanson P.K."/>
            <person name="Smith M."/>
            <person name="Roesemann S."/>
            <person name="Alexander J.E."/>
            <person name="Rich S.A."/>
            <person name="Livny J."/>
            <person name="Vlamakis H."/>
            <person name="Clish C."/>
            <person name="Bullock K."/>
            <person name="Deik A."/>
            <person name="Scott J."/>
            <person name="Pierce K.A."/>
            <person name="Xavier R.J."/>
            <person name="Alm E.J."/>
        </authorList>
    </citation>
    <scope>NUCLEOTIDE SEQUENCE [LARGE SCALE GENOMIC DNA]</scope>
    <source>
        <strain evidence="9 13">BIOML-A7</strain>
    </source>
</reference>
<dbReference type="RefSeq" id="WP_029427833.1">
    <property type="nucleotide sequence ID" value="NZ_CAXSKE010000011.1"/>
</dbReference>
<protein>
    <submittedName>
        <fullName evidence="9">RagB/SusD family nutrient uptake outer membrane protein</fullName>
    </submittedName>
    <submittedName>
        <fullName evidence="8">SusD family protein</fullName>
    </submittedName>
</protein>
<accession>A0A0P0FY05</accession>
<dbReference type="KEGG" id="bcel:BcellWH2_01741"/>
<name>A0A0P0FY05_9BACE</name>
<evidence type="ECO:0000256" key="2">
    <source>
        <dbReference type="ARBA" id="ARBA00006275"/>
    </source>
</evidence>
<dbReference type="EMBL" id="VVYW01000009">
    <property type="protein sequence ID" value="KAA5408630.1"/>
    <property type="molecule type" value="Genomic_DNA"/>
</dbReference>
<comment type="subcellular location">
    <subcellularLocation>
        <location evidence="1">Cell outer membrane</location>
    </subcellularLocation>
</comment>
<evidence type="ECO:0000313" key="11">
    <source>
        <dbReference type="Proteomes" id="UP000061809"/>
    </source>
</evidence>
<dbReference type="Proteomes" id="UP000325055">
    <property type="component" value="Unassembled WGS sequence"/>
</dbReference>
<comment type="similarity">
    <text evidence="2">Belongs to the SusD family.</text>
</comment>